<sequence length="453" mass="51367">MPGYFAFRMMIESLLAMTGLRGRSDDVALLNGYGPGRTDSRLDMATQIGDLEAKLREKKHEVQEVKKKAEEELRETRREAQQLRSAAEDTSHKHETQINQWQKLSSKMKEQLHGVKKDNCQLKEQVNSMKGELHSAQQVSEERLRALTALEKVHASANALLEVRTSELQDAQKYLSKTDNLSDADVLRMFENLNSQIFQVAAQIADSVLYQDLARFPTSPSILSGVKDFTGPSMANILQTLSHSIDPFYVQLALQACMVTYTKMIIETWNFRHHDDNGLLAEIYLRMRKQESQTVSGRWRSLARHYLRKARVGDEELATFLLHYLLGHLLDILALSHVLGSTQELYDYISLRYGGPLRSVIEDSLKLHDAIGEEVVASNFEPLAVVCGSEFREECMKDEYSRIPNEIARREAVLCTTAVGLRRATKGSHGDDSIHETVLLKPVVVLESIRREV</sequence>
<reference evidence="2 3" key="1">
    <citation type="journal article" date="2012" name="Appl. Environ. Microbiol.">
        <title>Short-read sequencing for genomic analysis of the brown rot fungus Fibroporia radiculosa.</title>
        <authorList>
            <person name="Tang J.D."/>
            <person name="Perkins A.D."/>
            <person name="Sonstegard T.S."/>
            <person name="Schroeder S.G."/>
            <person name="Burgess S.C."/>
            <person name="Diehl S.V."/>
        </authorList>
    </citation>
    <scope>NUCLEOTIDE SEQUENCE [LARGE SCALE GENOMIC DNA]</scope>
    <source>
        <strain evidence="2 3">TFFH 294</strain>
    </source>
</reference>
<evidence type="ECO:0000313" key="3">
    <source>
        <dbReference type="Proteomes" id="UP000006352"/>
    </source>
</evidence>
<dbReference type="EMBL" id="HE797161">
    <property type="protein sequence ID" value="CCM04624.1"/>
    <property type="molecule type" value="Genomic_DNA"/>
</dbReference>
<dbReference type="OrthoDB" id="3147752at2759"/>
<evidence type="ECO:0000256" key="1">
    <source>
        <dbReference type="SAM" id="MobiDB-lite"/>
    </source>
</evidence>
<proteinExistence type="predicted"/>
<evidence type="ECO:0000313" key="2">
    <source>
        <dbReference type="EMBL" id="CCM04624.1"/>
    </source>
</evidence>
<name>J4H499_9APHY</name>
<dbReference type="AlphaFoldDB" id="J4H499"/>
<feature type="compositionally biased region" description="Basic and acidic residues" evidence="1">
    <location>
        <begin position="66"/>
        <end position="96"/>
    </location>
</feature>
<gene>
    <name evidence="2" type="ORF">FIBRA_06808</name>
</gene>
<organism evidence="2 3">
    <name type="scientific">Fibroporia radiculosa</name>
    <dbReference type="NCBI Taxonomy" id="599839"/>
    <lineage>
        <taxon>Eukaryota</taxon>
        <taxon>Fungi</taxon>
        <taxon>Dikarya</taxon>
        <taxon>Basidiomycota</taxon>
        <taxon>Agaricomycotina</taxon>
        <taxon>Agaricomycetes</taxon>
        <taxon>Polyporales</taxon>
        <taxon>Fibroporiaceae</taxon>
        <taxon>Fibroporia</taxon>
    </lineage>
</organism>
<dbReference type="Proteomes" id="UP000006352">
    <property type="component" value="Unassembled WGS sequence"/>
</dbReference>
<protein>
    <submittedName>
        <fullName evidence="2">Uncharacterized protein</fullName>
    </submittedName>
</protein>
<dbReference type="GeneID" id="24099535"/>
<dbReference type="RefSeq" id="XP_012183907.1">
    <property type="nucleotide sequence ID" value="XM_012328517.1"/>
</dbReference>
<feature type="region of interest" description="Disordered" evidence="1">
    <location>
        <begin position="66"/>
        <end position="101"/>
    </location>
</feature>
<keyword evidence="3" id="KW-1185">Reference proteome</keyword>
<accession>J4H499</accession>
<dbReference type="HOGENOM" id="CLU_031481_6_0_1"/>
<dbReference type="InParanoid" id="J4H499"/>